<evidence type="ECO:0000313" key="15">
    <source>
        <dbReference type="Proteomes" id="UP000768567"/>
    </source>
</evidence>
<dbReference type="Gene3D" id="3.40.50.300">
    <property type="entry name" value="P-loop containing nucleotide triphosphate hydrolases"/>
    <property type="match status" value="1"/>
</dbReference>
<evidence type="ECO:0000256" key="10">
    <source>
        <dbReference type="HAMAP-Rule" id="MF_00185"/>
    </source>
</evidence>
<proteinExistence type="inferred from homology"/>
<evidence type="ECO:0000256" key="11">
    <source>
        <dbReference type="RuleBase" id="RU003783"/>
    </source>
</evidence>
<comment type="caution">
    <text evidence="10">Lacks conserved residue(s) required for the propagation of feature annotation.</text>
</comment>
<evidence type="ECO:0000256" key="7">
    <source>
        <dbReference type="ARBA" id="ARBA00022840"/>
    </source>
</evidence>
<reference evidence="14 15" key="1">
    <citation type="submission" date="2020-10" db="EMBL/GenBank/DDBJ databases">
        <title>ChiBAC.</title>
        <authorList>
            <person name="Zenner C."/>
            <person name="Hitch T.C.A."/>
            <person name="Clavel T."/>
        </authorList>
    </citation>
    <scope>NUCLEOTIDE SEQUENCE [LARGE SCALE GENOMIC DNA]</scope>
    <source>
        <strain evidence="14 15">DSM 109015</strain>
    </source>
</reference>
<keyword evidence="8 10" id="KW-0460">Magnesium</keyword>
<dbReference type="GO" id="GO:0052381">
    <property type="term" value="F:tRNA dimethylallyltransferase activity"/>
    <property type="evidence" value="ECO:0007669"/>
    <property type="project" value="UniProtKB-EC"/>
</dbReference>
<evidence type="ECO:0000256" key="5">
    <source>
        <dbReference type="ARBA" id="ARBA00022694"/>
    </source>
</evidence>
<feature type="site" description="Interaction with substrate tRNA" evidence="10">
    <location>
        <position position="97"/>
    </location>
</feature>
<dbReference type="InterPro" id="IPR027417">
    <property type="entry name" value="P-loop_NTPase"/>
</dbReference>
<dbReference type="EC" id="2.5.1.75" evidence="10"/>
<evidence type="ECO:0000256" key="4">
    <source>
        <dbReference type="ARBA" id="ARBA00022679"/>
    </source>
</evidence>
<evidence type="ECO:0000256" key="3">
    <source>
        <dbReference type="ARBA" id="ARBA00005842"/>
    </source>
</evidence>
<dbReference type="Pfam" id="PF01715">
    <property type="entry name" value="IPPT"/>
    <property type="match status" value="1"/>
</dbReference>
<comment type="similarity">
    <text evidence="3 10 13">Belongs to the IPP transferase family.</text>
</comment>
<comment type="cofactor">
    <cofactor evidence="1 10">
        <name>Mg(2+)</name>
        <dbReference type="ChEBI" id="CHEBI:18420"/>
    </cofactor>
</comment>
<evidence type="ECO:0000256" key="13">
    <source>
        <dbReference type="RuleBase" id="RU003785"/>
    </source>
</evidence>
<organism evidence="14 15">
    <name type="scientific">Gemmiger gallinarum</name>
    <dbReference type="NCBI Taxonomy" id="2779354"/>
    <lineage>
        <taxon>Bacteria</taxon>
        <taxon>Bacillati</taxon>
        <taxon>Bacillota</taxon>
        <taxon>Clostridia</taxon>
        <taxon>Eubacteriales</taxon>
        <taxon>Gemmiger</taxon>
    </lineage>
</organism>
<comment type="subunit">
    <text evidence="10">Monomer.</text>
</comment>
<feature type="binding site" evidence="10">
    <location>
        <begin position="6"/>
        <end position="13"/>
    </location>
    <ligand>
        <name>ATP</name>
        <dbReference type="ChEBI" id="CHEBI:30616"/>
    </ligand>
</feature>
<dbReference type="Gene3D" id="1.10.20.140">
    <property type="match status" value="1"/>
</dbReference>
<comment type="catalytic activity">
    <reaction evidence="9 10 11">
        <text>adenosine(37) in tRNA + dimethylallyl diphosphate = N(6)-dimethylallyladenosine(37) in tRNA + diphosphate</text>
        <dbReference type="Rhea" id="RHEA:26482"/>
        <dbReference type="Rhea" id="RHEA-COMP:10162"/>
        <dbReference type="Rhea" id="RHEA-COMP:10375"/>
        <dbReference type="ChEBI" id="CHEBI:33019"/>
        <dbReference type="ChEBI" id="CHEBI:57623"/>
        <dbReference type="ChEBI" id="CHEBI:74411"/>
        <dbReference type="ChEBI" id="CHEBI:74415"/>
        <dbReference type="EC" id="2.5.1.75"/>
    </reaction>
</comment>
<evidence type="ECO:0000256" key="1">
    <source>
        <dbReference type="ARBA" id="ARBA00001946"/>
    </source>
</evidence>
<comment type="caution">
    <text evidence="14">The sequence shown here is derived from an EMBL/GenBank/DDBJ whole genome shotgun (WGS) entry which is preliminary data.</text>
</comment>
<evidence type="ECO:0000256" key="2">
    <source>
        <dbReference type="ARBA" id="ARBA00003213"/>
    </source>
</evidence>
<dbReference type="PANTHER" id="PTHR11088:SF60">
    <property type="entry name" value="TRNA DIMETHYLALLYLTRANSFERASE"/>
    <property type="match status" value="1"/>
</dbReference>
<name>A0ABR9R182_9FIRM</name>
<evidence type="ECO:0000256" key="6">
    <source>
        <dbReference type="ARBA" id="ARBA00022741"/>
    </source>
</evidence>
<evidence type="ECO:0000313" key="14">
    <source>
        <dbReference type="EMBL" id="MBE5036891.1"/>
    </source>
</evidence>
<keyword evidence="15" id="KW-1185">Reference proteome</keyword>
<keyword evidence="4 10" id="KW-0808">Transferase</keyword>
<dbReference type="InterPro" id="IPR018022">
    <property type="entry name" value="IPT"/>
</dbReference>
<feature type="binding site" evidence="10">
    <location>
        <begin position="8"/>
        <end position="13"/>
    </location>
    <ligand>
        <name>substrate</name>
    </ligand>
</feature>
<keyword evidence="5 10" id="KW-0819">tRNA processing</keyword>
<comment type="function">
    <text evidence="2 10 12">Catalyzes the transfer of a dimethylallyl group onto the adenine at position 37 in tRNAs that read codons beginning with uridine, leading to the formation of N6-(dimethylallyl)adenosine (i(6)A).</text>
</comment>
<dbReference type="HAMAP" id="MF_00185">
    <property type="entry name" value="IPP_trans"/>
    <property type="match status" value="1"/>
</dbReference>
<dbReference type="InterPro" id="IPR039657">
    <property type="entry name" value="Dimethylallyltransferase"/>
</dbReference>
<evidence type="ECO:0000256" key="9">
    <source>
        <dbReference type="ARBA" id="ARBA00049563"/>
    </source>
</evidence>
<protein>
    <recommendedName>
        <fullName evidence="10">tRNA dimethylallyltransferase</fullName>
        <ecNumber evidence="10">2.5.1.75</ecNumber>
    </recommendedName>
    <alternativeName>
        <fullName evidence="10">Dimethylallyl diphosphate:tRNA dimethylallyltransferase</fullName>
        <shortName evidence="10">DMAPP:tRNA dimethylallyltransferase</shortName>
        <shortName evidence="10">DMATase</shortName>
    </alternativeName>
    <alternativeName>
        <fullName evidence="10">Isopentenyl-diphosphate:tRNA isopentenyltransferase</fullName>
        <shortName evidence="10">IPP transferase</shortName>
        <shortName evidence="10">IPPT</shortName>
        <shortName evidence="10">IPTase</shortName>
    </alternativeName>
</protein>
<sequence>MVAIGGPTATGKTALSVALAKEFDGEIISADSMQIYKGLDVGTAKVTPEEMQGIPHHLIDILTPDELFSVAEFTARADAAIRDITARGKLPLIVGGTGLYISSLLNGVSFAPQKEDLAFRAALQARIDNGEGQAVYEELCRLDPDYARTLHPNNTHRVIRALELYHLTGHTMSEQRAASLPAQKPYRALCICLTCADRAELYRRIDLRVDRMVEAGILPEAEYVWHNRDRFRTAAQAIGYKEFFPYFEGTGTLEQCTDKLKQASRNYAKRQLTWFRRQADAVWLEIERPDTPQRAGELVRQFLAGED</sequence>
<accession>A0ABR9R182</accession>
<dbReference type="Proteomes" id="UP000768567">
    <property type="component" value="Unassembled WGS sequence"/>
</dbReference>
<gene>
    <name evidence="10 14" type="primary">miaA</name>
    <name evidence="14" type="ORF">INF35_03715</name>
</gene>
<dbReference type="SUPFAM" id="SSF52540">
    <property type="entry name" value="P-loop containing nucleoside triphosphate hydrolases"/>
    <property type="match status" value="2"/>
</dbReference>
<keyword evidence="6 10" id="KW-0547">Nucleotide-binding</keyword>
<dbReference type="NCBIfam" id="TIGR00174">
    <property type="entry name" value="miaA"/>
    <property type="match status" value="1"/>
</dbReference>
<evidence type="ECO:0000256" key="8">
    <source>
        <dbReference type="ARBA" id="ARBA00022842"/>
    </source>
</evidence>
<dbReference type="PANTHER" id="PTHR11088">
    <property type="entry name" value="TRNA DIMETHYLALLYLTRANSFERASE"/>
    <property type="match status" value="1"/>
</dbReference>
<feature type="region of interest" description="Interaction with substrate tRNA" evidence="10">
    <location>
        <begin position="31"/>
        <end position="34"/>
    </location>
</feature>
<feature type="site" description="Interaction with substrate tRNA" evidence="10">
    <location>
        <position position="120"/>
    </location>
</feature>
<dbReference type="EMBL" id="JADCKC010000001">
    <property type="protein sequence ID" value="MBE5036891.1"/>
    <property type="molecule type" value="Genomic_DNA"/>
</dbReference>
<keyword evidence="7 10" id="KW-0067">ATP-binding</keyword>
<evidence type="ECO:0000256" key="12">
    <source>
        <dbReference type="RuleBase" id="RU003784"/>
    </source>
</evidence>